<proteinExistence type="predicted"/>
<keyword evidence="4 7" id="KW-0812">Transmembrane</keyword>
<comment type="subcellular location">
    <subcellularLocation>
        <location evidence="1">Cell membrane</location>
        <topology evidence="1">Multi-pass membrane protein</topology>
    </subcellularLocation>
</comment>
<keyword evidence="3" id="KW-1003">Cell membrane</keyword>
<evidence type="ECO:0000256" key="3">
    <source>
        <dbReference type="ARBA" id="ARBA00022475"/>
    </source>
</evidence>
<feature type="transmembrane region" description="Helical" evidence="7">
    <location>
        <begin position="109"/>
        <end position="129"/>
    </location>
</feature>
<evidence type="ECO:0000256" key="6">
    <source>
        <dbReference type="ARBA" id="ARBA00023136"/>
    </source>
</evidence>
<accession>A0ABP5T4B3</accession>
<dbReference type="InterPro" id="IPR020846">
    <property type="entry name" value="MFS_dom"/>
</dbReference>
<dbReference type="SUPFAM" id="SSF103473">
    <property type="entry name" value="MFS general substrate transporter"/>
    <property type="match status" value="1"/>
</dbReference>
<dbReference type="EMBL" id="BAAARV010000023">
    <property type="protein sequence ID" value="GAA2343148.1"/>
    <property type="molecule type" value="Genomic_DNA"/>
</dbReference>
<reference evidence="10" key="1">
    <citation type="journal article" date="2019" name="Int. J. Syst. Evol. Microbiol.">
        <title>The Global Catalogue of Microorganisms (GCM) 10K type strain sequencing project: providing services to taxonomists for standard genome sequencing and annotation.</title>
        <authorList>
            <consortium name="The Broad Institute Genomics Platform"/>
            <consortium name="The Broad Institute Genome Sequencing Center for Infectious Disease"/>
            <person name="Wu L."/>
            <person name="Ma J."/>
        </authorList>
    </citation>
    <scope>NUCLEOTIDE SEQUENCE [LARGE SCALE GENOMIC DNA]</scope>
    <source>
        <strain evidence="10">JCM 3272</strain>
    </source>
</reference>
<evidence type="ECO:0000256" key="7">
    <source>
        <dbReference type="SAM" id="Phobius"/>
    </source>
</evidence>
<feature type="transmembrane region" description="Helical" evidence="7">
    <location>
        <begin position="150"/>
        <end position="172"/>
    </location>
</feature>
<keyword evidence="5 7" id="KW-1133">Transmembrane helix</keyword>
<dbReference type="Gene3D" id="1.20.1250.20">
    <property type="entry name" value="MFS general substrate transporter like domains"/>
    <property type="match status" value="1"/>
</dbReference>
<dbReference type="PANTHER" id="PTHR23517">
    <property type="entry name" value="RESISTANCE PROTEIN MDTM, PUTATIVE-RELATED-RELATED"/>
    <property type="match status" value="1"/>
</dbReference>
<dbReference type="InterPro" id="IPR011701">
    <property type="entry name" value="MFS"/>
</dbReference>
<feature type="transmembrane region" description="Helical" evidence="7">
    <location>
        <begin position="178"/>
        <end position="198"/>
    </location>
</feature>
<name>A0ABP5T4B3_9ACTN</name>
<dbReference type="InterPro" id="IPR050171">
    <property type="entry name" value="MFS_Transporters"/>
</dbReference>
<dbReference type="Pfam" id="PF07690">
    <property type="entry name" value="MFS_1"/>
    <property type="match status" value="1"/>
</dbReference>
<organism evidence="9 10">
    <name type="scientific">Dactylosporangium salmoneum</name>
    <dbReference type="NCBI Taxonomy" id="53361"/>
    <lineage>
        <taxon>Bacteria</taxon>
        <taxon>Bacillati</taxon>
        <taxon>Actinomycetota</taxon>
        <taxon>Actinomycetes</taxon>
        <taxon>Micromonosporales</taxon>
        <taxon>Micromonosporaceae</taxon>
        <taxon>Dactylosporangium</taxon>
    </lineage>
</organism>
<feature type="transmembrane region" description="Helical" evidence="7">
    <location>
        <begin position="312"/>
        <end position="337"/>
    </location>
</feature>
<evidence type="ECO:0000259" key="8">
    <source>
        <dbReference type="PROSITE" id="PS50850"/>
    </source>
</evidence>
<feature type="transmembrane region" description="Helical" evidence="7">
    <location>
        <begin position="63"/>
        <end position="83"/>
    </location>
</feature>
<evidence type="ECO:0000256" key="1">
    <source>
        <dbReference type="ARBA" id="ARBA00004651"/>
    </source>
</evidence>
<feature type="transmembrane region" description="Helical" evidence="7">
    <location>
        <begin position="349"/>
        <end position="371"/>
    </location>
</feature>
<feature type="transmembrane region" description="Helical" evidence="7">
    <location>
        <begin position="256"/>
        <end position="276"/>
    </location>
</feature>
<dbReference type="InterPro" id="IPR036259">
    <property type="entry name" value="MFS_trans_sf"/>
</dbReference>
<sequence length="409" mass="42961">MTAAVATAEEHAEAGVLATLRATSAPVRALLVGVLVNRLGTFFQAYLVLFLTTRGFSSAQAGWALGVYGAGTIGGLIVGGALADRLGPRRTTLVSMAGSAVLLPTVLYLHQYAAILVVVALVGLTTQLFRPAASAMLASHTARHRRVMIFAVYRLVQNIGATTAPLVGALLVAVSYTLLYWVEAGSTAVFALVAVFLFPRKRDGAKAEASVRGGYGAMLADRRYVLFLGAMFLNIFVYVQYIAVLPLAMRAEGLATGWYAAMLALNGLMVVAFELLVTKVTQRRAPRYVAAAGFLLLGLGQALYGFGWGVVAFVAGTVLWSLAELVGGPTMFAYPALAAPEELLGRYQGAAQAMFGLGTVLGPICGVALWLALGPPVWWLFGAASLLGLVVAWTSMRNTQPAAKESANA</sequence>
<keyword evidence="2" id="KW-0813">Transport</keyword>
<evidence type="ECO:0000313" key="10">
    <source>
        <dbReference type="Proteomes" id="UP001501444"/>
    </source>
</evidence>
<dbReference type="PANTHER" id="PTHR23517:SF2">
    <property type="entry name" value="MULTIDRUG RESISTANCE PROTEIN MDTH"/>
    <property type="match status" value="1"/>
</dbReference>
<evidence type="ECO:0000256" key="4">
    <source>
        <dbReference type="ARBA" id="ARBA00022692"/>
    </source>
</evidence>
<feature type="transmembrane region" description="Helical" evidence="7">
    <location>
        <begin position="224"/>
        <end position="244"/>
    </location>
</feature>
<feature type="transmembrane region" description="Helical" evidence="7">
    <location>
        <begin position="377"/>
        <end position="396"/>
    </location>
</feature>
<gene>
    <name evidence="9" type="ORF">GCM10010170_027720</name>
</gene>
<comment type="caution">
    <text evidence="9">The sequence shown here is derived from an EMBL/GenBank/DDBJ whole genome shotgun (WGS) entry which is preliminary data.</text>
</comment>
<dbReference type="RefSeq" id="WP_344612749.1">
    <property type="nucleotide sequence ID" value="NZ_BAAARV010000023.1"/>
</dbReference>
<dbReference type="Proteomes" id="UP001501444">
    <property type="component" value="Unassembled WGS sequence"/>
</dbReference>
<evidence type="ECO:0000313" key="9">
    <source>
        <dbReference type="EMBL" id="GAA2343148.1"/>
    </source>
</evidence>
<feature type="domain" description="Major facilitator superfamily (MFS) profile" evidence="8">
    <location>
        <begin position="17"/>
        <end position="400"/>
    </location>
</feature>
<keyword evidence="10" id="KW-1185">Reference proteome</keyword>
<evidence type="ECO:0000256" key="2">
    <source>
        <dbReference type="ARBA" id="ARBA00022448"/>
    </source>
</evidence>
<protein>
    <submittedName>
        <fullName evidence="9">MFS transporter</fullName>
    </submittedName>
</protein>
<feature type="transmembrane region" description="Helical" evidence="7">
    <location>
        <begin position="288"/>
        <end position="306"/>
    </location>
</feature>
<keyword evidence="6 7" id="KW-0472">Membrane</keyword>
<dbReference type="PROSITE" id="PS50850">
    <property type="entry name" value="MFS"/>
    <property type="match status" value="1"/>
</dbReference>
<feature type="transmembrane region" description="Helical" evidence="7">
    <location>
        <begin position="29"/>
        <end position="51"/>
    </location>
</feature>
<evidence type="ECO:0000256" key="5">
    <source>
        <dbReference type="ARBA" id="ARBA00022989"/>
    </source>
</evidence>